<gene>
    <name evidence="3" type="ORF">SAMN05443661_11723</name>
</gene>
<keyword evidence="1" id="KW-0175">Coiled coil</keyword>
<evidence type="ECO:0000313" key="3">
    <source>
        <dbReference type="EMBL" id="SFJ19504.1"/>
    </source>
</evidence>
<accession>A0A1I3PCZ5</accession>
<name>A0A1I3PCZ5_9EURY</name>
<feature type="coiled-coil region" evidence="1">
    <location>
        <begin position="79"/>
        <end position="109"/>
    </location>
</feature>
<feature type="compositionally biased region" description="Polar residues" evidence="2">
    <location>
        <begin position="250"/>
        <end position="261"/>
    </location>
</feature>
<proteinExistence type="predicted"/>
<dbReference type="OrthoDB" id="170871at2157"/>
<feature type="compositionally biased region" description="Acidic residues" evidence="2">
    <location>
        <begin position="265"/>
        <end position="277"/>
    </location>
</feature>
<evidence type="ECO:0000313" key="4">
    <source>
        <dbReference type="Proteomes" id="UP000182829"/>
    </source>
</evidence>
<dbReference type="OMA" id="GMWRSAY"/>
<protein>
    <submittedName>
        <fullName evidence="3">Uncharacterized protein</fullName>
    </submittedName>
</protein>
<dbReference type="AlphaFoldDB" id="A0A1I3PCZ5"/>
<dbReference type="GeneID" id="14206611"/>
<dbReference type="RefSeq" id="WP_005581434.1">
    <property type="nucleotide sequence ID" value="NZ_FORO01000017.1"/>
</dbReference>
<dbReference type="EMBL" id="FORO01000017">
    <property type="protein sequence ID" value="SFJ19504.1"/>
    <property type="molecule type" value="Genomic_DNA"/>
</dbReference>
<evidence type="ECO:0000256" key="1">
    <source>
        <dbReference type="SAM" id="Coils"/>
    </source>
</evidence>
<feature type="compositionally biased region" description="Low complexity" evidence="2">
    <location>
        <begin position="213"/>
        <end position="232"/>
    </location>
</feature>
<organism evidence="3 4">
    <name type="scientific">Natronobacterium gregoryi</name>
    <dbReference type="NCBI Taxonomy" id="44930"/>
    <lineage>
        <taxon>Archaea</taxon>
        <taxon>Methanobacteriati</taxon>
        <taxon>Methanobacteriota</taxon>
        <taxon>Stenosarchaea group</taxon>
        <taxon>Halobacteria</taxon>
        <taxon>Halobacteriales</taxon>
        <taxon>Natrialbaceae</taxon>
        <taxon>Natronobacterium</taxon>
    </lineage>
</organism>
<reference evidence="3 4" key="1">
    <citation type="submission" date="2016-10" db="EMBL/GenBank/DDBJ databases">
        <authorList>
            <person name="de Groot N.N."/>
        </authorList>
    </citation>
    <scope>NUCLEOTIDE SEQUENCE [LARGE SCALE GENOMIC DNA]</scope>
    <source>
        <strain evidence="3 4">SP2</strain>
    </source>
</reference>
<sequence>MTTTRTVALLAVVAVVGLAITSVAAGAVANSSTSVEPDASESNATVGTVMQMTAADAEHSIESQLFDVSYEQSPEERRADLVADRTTALESEVERLESEQAALRDLQETNETPTAYQARMAKLAVEINALEHEIERTKPRAAATDLGKDRLETLERNTSGLVNAEVNAVARSVPGLDRQSGGVAMGPPTDRNTANETPGQGMTPPGQNGTATPPGQNDDAAPGAGDGPAQNGTAPGGVDEMPDHGPAGNESESGGNETTPADPNEGTDADSGEEADGESPGQSGDDGESPGQSGDDGESPGQSGDDGESPGQSGDDGESPGQSGDDGESPGQSGDDGESPGQSGGDDREHTR</sequence>
<dbReference type="Proteomes" id="UP000182829">
    <property type="component" value="Unassembled WGS sequence"/>
</dbReference>
<feature type="compositionally biased region" description="Polar residues" evidence="2">
    <location>
        <begin position="190"/>
        <end position="211"/>
    </location>
</feature>
<feature type="region of interest" description="Disordered" evidence="2">
    <location>
        <begin position="172"/>
        <end position="352"/>
    </location>
</feature>
<evidence type="ECO:0000256" key="2">
    <source>
        <dbReference type="SAM" id="MobiDB-lite"/>
    </source>
</evidence>